<dbReference type="Gene3D" id="1.20.58.340">
    <property type="entry name" value="Magnesium transport protein CorA, transmembrane region"/>
    <property type="match status" value="1"/>
</dbReference>
<evidence type="ECO:0000313" key="7">
    <source>
        <dbReference type="Proteomes" id="UP000240883"/>
    </source>
</evidence>
<dbReference type="OrthoDB" id="1046782at2759"/>
<keyword evidence="7" id="KW-1185">Reference proteome</keyword>
<keyword evidence="3 5" id="KW-1133">Transmembrane helix</keyword>
<keyword evidence="2 5" id="KW-0812">Transmembrane</keyword>
<keyword evidence="4 5" id="KW-0472">Membrane</keyword>
<dbReference type="SUPFAM" id="SSF144083">
    <property type="entry name" value="Magnesium transport protein CorA, transmembrane region"/>
    <property type="match status" value="1"/>
</dbReference>
<sequence>MDSIRSVTNDPRPIAQYRNRAAEILRWRETESLQANGIHRNTSDAASLALRVIDWELKDGDENELHREVSVKDLEKSSASQVRIIFAPEDSPAPERVEAFVELFETCGIPGDFISESVHGVSQSFGTRTDDKGTEYTWCHILSKNLPAEVRDGRLQIVHQLGAKSETKRTHTDLEQDASTYLPAEAEDQDQASFSWIKAGFVLKIEHAHGKPTVTLFCFNAPQSMWDTLQNLKKKVSCEDVANDPYILLNIGLDEMFRVLDQNAWLVSKIFGEIETKTLGIAAMPGKAWEAVNFTALHNLAKHQIYLRENCDAALVTIENLQAHHARVIGRSPDPWQLSTQQAIEYRKTMFQSTQRRLGSLDQRMANIMQLSFHLVTLADSKLMQVQNKSMKTIAVLTLVFMPLGTVAAIFGTQLIWLQEEEPNHMQVSQDFWLLWLIAVPLTAVVYIIWRVWYLEAKAQLKNDPPSQLEGERGYMGWKALNRRMKAKKRPPKDVEFRMYPKGA</sequence>
<evidence type="ECO:0000256" key="5">
    <source>
        <dbReference type="SAM" id="Phobius"/>
    </source>
</evidence>
<evidence type="ECO:0000256" key="4">
    <source>
        <dbReference type="ARBA" id="ARBA00023136"/>
    </source>
</evidence>
<dbReference type="STRING" id="1448308.A0A2T2NZA3"/>
<evidence type="ECO:0000256" key="1">
    <source>
        <dbReference type="ARBA" id="ARBA00004141"/>
    </source>
</evidence>
<accession>A0A2T2NZA3</accession>
<feature type="transmembrane region" description="Helical" evidence="5">
    <location>
        <begin position="394"/>
        <end position="417"/>
    </location>
</feature>
<organism evidence="6 7">
    <name type="scientific">Corynespora cassiicola Philippines</name>
    <dbReference type="NCBI Taxonomy" id="1448308"/>
    <lineage>
        <taxon>Eukaryota</taxon>
        <taxon>Fungi</taxon>
        <taxon>Dikarya</taxon>
        <taxon>Ascomycota</taxon>
        <taxon>Pezizomycotina</taxon>
        <taxon>Dothideomycetes</taxon>
        <taxon>Pleosporomycetidae</taxon>
        <taxon>Pleosporales</taxon>
        <taxon>Corynesporascaceae</taxon>
        <taxon>Corynespora</taxon>
    </lineage>
</organism>
<evidence type="ECO:0000256" key="2">
    <source>
        <dbReference type="ARBA" id="ARBA00022692"/>
    </source>
</evidence>
<dbReference type="InterPro" id="IPR045863">
    <property type="entry name" value="CorA_TM1_TM2"/>
</dbReference>
<dbReference type="Proteomes" id="UP000240883">
    <property type="component" value="Unassembled WGS sequence"/>
</dbReference>
<protein>
    <submittedName>
        <fullName evidence="6">Uncharacterized protein</fullName>
    </submittedName>
</protein>
<dbReference type="AlphaFoldDB" id="A0A2T2NZA3"/>
<dbReference type="GO" id="GO:0016020">
    <property type="term" value="C:membrane"/>
    <property type="evidence" value="ECO:0007669"/>
    <property type="project" value="UniProtKB-SubCell"/>
</dbReference>
<evidence type="ECO:0000256" key="3">
    <source>
        <dbReference type="ARBA" id="ARBA00022989"/>
    </source>
</evidence>
<gene>
    <name evidence="6" type="ORF">BS50DRAFT_597979</name>
</gene>
<proteinExistence type="predicted"/>
<evidence type="ECO:0000313" key="6">
    <source>
        <dbReference type="EMBL" id="PSN70755.1"/>
    </source>
</evidence>
<name>A0A2T2NZA3_CORCC</name>
<dbReference type="EMBL" id="KZ678131">
    <property type="protein sequence ID" value="PSN70755.1"/>
    <property type="molecule type" value="Genomic_DNA"/>
</dbReference>
<reference evidence="6 7" key="1">
    <citation type="journal article" date="2018" name="Front. Microbiol.">
        <title>Genome-Wide Analysis of Corynespora cassiicola Leaf Fall Disease Putative Effectors.</title>
        <authorList>
            <person name="Lopez D."/>
            <person name="Ribeiro S."/>
            <person name="Label P."/>
            <person name="Fumanal B."/>
            <person name="Venisse J.S."/>
            <person name="Kohler A."/>
            <person name="de Oliveira R.R."/>
            <person name="Labutti K."/>
            <person name="Lipzen A."/>
            <person name="Lail K."/>
            <person name="Bauer D."/>
            <person name="Ohm R.A."/>
            <person name="Barry K.W."/>
            <person name="Spatafora J."/>
            <person name="Grigoriev I.V."/>
            <person name="Martin F.M."/>
            <person name="Pujade-Renaud V."/>
        </authorList>
    </citation>
    <scope>NUCLEOTIDE SEQUENCE [LARGE SCALE GENOMIC DNA]</scope>
    <source>
        <strain evidence="6 7">Philippines</strain>
    </source>
</reference>
<feature type="transmembrane region" description="Helical" evidence="5">
    <location>
        <begin position="432"/>
        <end position="453"/>
    </location>
</feature>
<comment type="subcellular location">
    <subcellularLocation>
        <location evidence="1">Membrane</location>
        <topology evidence="1">Multi-pass membrane protein</topology>
    </subcellularLocation>
</comment>